<dbReference type="Gene3D" id="1.25.40.720">
    <property type="entry name" value="Telomere length regulation protein 2, C-terminal domain"/>
    <property type="match status" value="2"/>
</dbReference>
<dbReference type="PANTHER" id="PTHR15830">
    <property type="entry name" value="TELOMERE LENGTH REGULATION PROTEIN TEL2 FAMILY MEMBER"/>
    <property type="match status" value="1"/>
</dbReference>
<feature type="compositionally biased region" description="Low complexity" evidence="2">
    <location>
        <begin position="802"/>
        <end position="818"/>
    </location>
</feature>
<evidence type="ECO:0000313" key="5">
    <source>
        <dbReference type="Proteomes" id="UP001320420"/>
    </source>
</evidence>
<name>A0AAN9UCF4_9PEZI</name>
<dbReference type="EMBL" id="JAKJXP020000104">
    <property type="protein sequence ID" value="KAK7745734.1"/>
    <property type="molecule type" value="Genomic_DNA"/>
</dbReference>
<reference evidence="4 5" key="1">
    <citation type="submission" date="2024-02" db="EMBL/GenBank/DDBJ databases">
        <title>De novo assembly and annotation of 12 fungi associated with fruit tree decline syndrome in Ontario, Canada.</title>
        <authorList>
            <person name="Sulman M."/>
            <person name="Ellouze W."/>
            <person name="Ilyukhin E."/>
        </authorList>
    </citation>
    <scope>NUCLEOTIDE SEQUENCE [LARGE SCALE GENOMIC DNA]</scope>
    <source>
        <strain evidence="4 5">M11/M66-122</strain>
    </source>
</reference>
<feature type="region of interest" description="Disordered" evidence="2">
    <location>
        <begin position="802"/>
        <end position="835"/>
    </location>
</feature>
<dbReference type="GO" id="GO:0051879">
    <property type="term" value="F:Hsp90 protein binding"/>
    <property type="evidence" value="ECO:0007669"/>
    <property type="project" value="TreeGrafter"/>
</dbReference>
<feature type="domain" description="Telomere length regulation protein conserved" evidence="3">
    <location>
        <begin position="596"/>
        <end position="707"/>
    </location>
</feature>
<sequence length="1023" mass="111604">MEGLLTQVSQSYRKPVEEPQFLRSSEPIKRTIEPIVEFKGSSAEEALNVLKKQPGYDALLSVLIYLRKGVQGKHSFDIRKPSPQAAQLVHVLSTEIIPNYWTLLTEGSSDQKRGDVDILLACLQSIPGVNGLLTYLRALLRETKADPKGLKQSHTIFNISFILDVLSRLLKPDDALKRIWDSVHSLQISTQIRPLRQEFLALFTSGKIISLSAEAEETLRQADKLQDVTWTADGKSYIDWLGRNLTGWITPTMSDVDRKLCADLTARATRLAHSDRLAKQLFVDLLINDTANSNMFSQFFSHLPSLEQRKMLLVILKLLAETHLSSMDVSDTAEDYPVIWAAANALKRVIGDDEIRQSHLLGWLTGTPGAGIGEGCGIRRAAIAALADDREAITTVLEKSMNLFGDQLYIKHTPMLQQEAHAQVLLLSAGYVHRLAPIKLTLLTRSSTYLNAISSRIAASQVRARFLGMAVGEALSELVHSKDKKLSFKIEEMDTDEANWYKSLVNTSDKLGPLDPLRQPHSSRPLEKTKATGPKAKALPQSARAAAPRPGFIIEEVEDDDEDEDPDLVPYAKPDSDAEDSDDDPTLINRDKPRAPVYIRELIAYLRDTESYDKQKLALTTAPTLIRRKADFGTEVSSHVEELATLLVGLQDKYDLDNFHDLRLQGMIAVVVAQPKKMGQWFAKTFFDGDYSLSQRASILIVLGLSARELAGFDVSEYAAAASFPSKRLPEKIEKHYALPPAPAGYGSSSASKLKGLPPNAIDSIAQSLSQAFLAPLAAEAADAATGPDALKLSSFTSRLQQQQQQSQSLSSPSSNSLKTASAARPNKKKPGIRAIPNTTASLLSTSFFFPLTSRFQAAMRSTRGGGSGGILFQPDLLALYLQTLGLLLHAAGPSTLALPQMTAELWDLVLGARGPSLVRSSSPSGAEAGAETGVVRALLFALVALLDVNEGDVRGLCERHGREVVETTEWVAAVFNDTRGGDAGGAGEESEVKMLAAGVLIRLREAVEKHQAVLMGDLIGFT</sequence>
<dbReference type="Proteomes" id="UP001320420">
    <property type="component" value="Unassembled WGS sequence"/>
</dbReference>
<keyword evidence="5" id="KW-1185">Reference proteome</keyword>
<comment type="similarity">
    <text evidence="1">Belongs to the TEL2 family.</text>
</comment>
<dbReference type="GO" id="GO:0005829">
    <property type="term" value="C:cytosol"/>
    <property type="evidence" value="ECO:0007669"/>
    <property type="project" value="TreeGrafter"/>
</dbReference>
<dbReference type="InterPro" id="IPR038528">
    <property type="entry name" value="TEL2_C_sf"/>
</dbReference>
<evidence type="ECO:0000259" key="3">
    <source>
        <dbReference type="Pfam" id="PF10193"/>
    </source>
</evidence>
<proteinExistence type="inferred from homology"/>
<dbReference type="GO" id="GO:0051083">
    <property type="term" value="P:'de novo' cotranslational protein folding"/>
    <property type="evidence" value="ECO:0007669"/>
    <property type="project" value="TreeGrafter"/>
</dbReference>
<dbReference type="InterPro" id="IPR019337">
    <property type="entry name" value="Telomere_length_regulation_dom"/>
</dbReference>
<feature type="compositionally biased region" description="Acidic residues" evidence="2">
    <location>
        <begin position="555"/>
        <end position="567"/>
    </location>
</feature>
<gene>
    <name evidence="4" type="primary">TEL2</name>
    <name evidence="4" type="ORF">SLS62_009615</name>
</gene>
<dbReference type="AlphaFoldDB" id="A0AAN9UCF4"/>
<evidence type="ECO:0000256" key="2">
    <source>
        <dbReference type="SAM" id="MobiDB-lite"/>
    </source>
</evidence>
<dbReference type="GO" id="GO:0042162">
    <property type="term" value="F:telomeric DNA binding"/>
    <property type="evidence" value="ECO:0007669"/>
    <property type="project" value="TreeGrafter"/>
</dbReference>
<evidence type="ECO:0000313" key="4">
    <source>
        <dbReference type="EMBL" id="KAK7745734.1"/>
    </source>
</evidence>
<dbReference type="Pfam" id="PF10193">
    <property type="entry name" value="Telomere_reg-2"/>
    <property type="match status" value="1"/>
</dbReference>
<comment type="caution">
    <text evidence="4">The sequence shown here is derived from an EMBL/GenBank/DDBJ whole genome shotgun (WGS) entry which is preliminary data.</text>
</comment>
<dbReference type="InterPro" id="IPR051970">
    <property type="entry name" value="TEL2_Regulation"/>
</dbReference>
<feature type="region of interest" description="Disordered" evidence="2">
    <location>
        <begin position="511"/>
        <end position="591"/>
    </location>
</feature>
<accession>A0AAN9UCF4</accession>
<dbReference type="FunFam" id="1.25.40.720:FF:000004">
    <property type="entry name" value="WGS project CABT00000000 data, contig 2.6"/>
    <property type="match status" value="1"/>
</dbReference>
<dbReference type="PANTHER" id="PTHR15830:SF10">
    <property type="entry name" value="TELOMERE LENGTH REGULATION PROTEIN TEL2 HOMOLOG"/>
    <property type="match status" value="1"/>
</dbReference>
<organism evidence="4 5">
    <name type="scientific">Diatrype stigma</name>
    <dbReference type="NCBI Taxonomy" id="117547"/>
    <lineage>
        <taxon>Eukaryota</taxon>
        <taxon>Fungi</taxon>
        <taxon>Dikarya</taxon>
        <taxon>Ascomycota</taxon>
        <taxon>Pezizomycotina</taxon>
        <taxon>Sordariomycetes</taxon>
        <taxon>Xylariomycetidae</taxon>
        <taxon>Xylariales</taxon>
        <taxon>Diatrypaceae</taxon>
        <taxon>Diatrype</taxon>
    </lineage>
</organism>
<evidence type="ECO:0000256" key="1">
    <source>
        <dbReference type="ARBA" id="ARBA00006133"/>
    </source>
</evidence>
<protein>
    <submittedName>
        <fullName evidence="4">Telomere binding protein</fullName>
    </submittedName>
</protein>